<sequence>MPVRKIVKIDEEKCNGCGECVPSCVEGAIHIIDGKARLVSETYCDGLGACLGECPMDAISIEEREAPEFDEAAAVEHSARKTMKQAVHSCPSTRMMSFDRPLGAPEKRPAETPDRSMLSNWPVQLTLVPPHAPFLKGADILLTADCVPFAYPNFHRDFLQGKSLLIACPKLDDCEAYLDKLIQIFRNAQPRSVTVLRMEVPCCGGLTQLVRQASLESGVSVPIQETTIGIRGQVLDLA</sequence>
<keyword evidence="3" id="KW-1185">Reference proteome</keyword>
<organism evidence="2 3">
    <name type="scientific">Dehalogenimonas formicexedens</name>
    <dbReference type="NCBI Taxonomy" id="1839801"/>
    <lineage>
        <taxon>Bacteria</taxon>
        <taxon>Bacillati</taxon>
        <taxon>Chloroflexota</taxon>
        <taxon>Dehalococcoidia</taxon>
        <taxon>Dehalococcoidales</taxon>
        <taxon>Dehalococcoidaceae</taxon>
        <taxon>Dehalogenimonas</taxon>
    </lineage>
</organism>
<dbReference type="AlphaFoldDB" id="A0A1P8F6R2"/>
<dbReference type="PANTHER" id="PTHR42895:SF1">
    <property type="entry name" value="IRON-SULFUR CLUSTER PROTEIN"/>
    <property type="match status" value="1"/>
</dbReference>
<evidence type="ECO:0000313" key="2">
    <source>
        <dbReference type="EMBL" id="APV44176.1"/>
    </source>
</evidence>
<dbReference type="STRING" id="1839801.Dform_00830"/>
<accession>A0A1P8F6R2</accession>
<dbReference type="KEGG" id="dfo:Dform_00830"/>
<gene>
    <name evidence="2" type="ORF">Dform_00830</name>
</gene>
<dbReference type="Gene3D" id="3.30.70.20">
    <property type="match status" value="1"/>
</dbReference>
<protein>
    <submittedName>
        <fullName evidence="2">4Fe-4S binding domain-containing protein</fullName>
    </submittedName>
</protein>
<dbReference type="EMBL" id="CP018258">
    <property type="protein sequence ID" value="APV44176.1"/>
    <property type="molecule type" value="Genomic_DNA"/>
</dbReference>
<dbReference type="SUPFAM" id="SSF54862">
    <property type="entry name" value="4Fe-4S ferredoxins"/>
    <property type="match status" value="1"/>
</dbReference>
<dbReference type="InterPro" id="IPR017896">
    <property type="entry name" value="4Fe4S_Fe-S-bd"/>
</dbReference>
<dbReference type="Pfam" id="PF13237">
    <property type="entry name" value="Fer4_10"/>
    <property type="match status" value="1"/>
</dbReference>
<dbReference type="Proteomes" id="UP000185934">
    <property type="component" value="Chromosome"/>
</dbReference>
<dbReference type="RefSeq" id="WP_076003908.1">
    <property type="nucleotide sequence ID" value="NZ_CP018258.1"/>
</dbReference>
<dbReference type="PANTHER" id="PTHR42895">
    <property type="entry name" value="IRON-SULFUR CLUSTER-BINDING PROTEIN-RELATED"/>
    <property type="match status" value="1"/>
</dbReference>
<name>A0A1P8F6R2_9CHLR</name>
<dbReference type="OrthoDB" id="9795268at2"/>
<reference evidence="3" key="1">
    <citation type="submission" date="2016-11" db="EMBL/GenBank/DDBJ databases">
        <title>Dehalogenimonas formicexedens sp. nov., a chlorinated alkane respiring bacterium isolated from contaminated groundwater.</title>
        <authorList>
            <person name="Key T.A."/>
            <person name="Bowman K.S."/>
            <person name="Lee I."/>
            <person name="Chun J."/>
            <person name="Albuquerque L."/>
            <person name="da Costa M.S."/>
            <person name="Rainey F.A."/>
            <person name="Moe W.M."/>
        </authorList>
    </citation>
    <scope>NUCLEOTIDE SEQUENCE [LARGE SCALE GENOMIC DNA]</scope>
    <source>
        <strain evidence="3">NSZ-14</strain>
    </source>
</reference>
<proteinExistence type="predicted"/>
<dbReference type="PROSITE" id="PS51379">
    <property type="entry name" value="4FE4S_FER_2"/>
    <property type="match status" value="2"/>
</dbReference>
<dbReference type="InterPro" id="IPR052911">
    <property type="entry name" value="Corrinoid_activation_enz"/>
</dbReference>
<feature type="domain" description="4Fe-4S ferredoxin-type" evidence="1">
    <location>
        <begin position="5"/>
        <end position="34"/>
    </location>
</feature>
<evidence type="ECO:0000313" key="3">
    <source>
        <dbReference type="Proteomes" id="UP000185934"/>
    </source>
</evidence>
<feature type="domain" description="4Fe-4S ferredoxin-type" evidence="1">
    <location>
        <begin position="35"/>
        <end position="64"/>
    </location>
</feature>
<evidence type="ECO:0000259" key="1">
    <source>
        <dbReference type="PROSITE" id="PS51379"/>
    </source>
</evidence>